<keyword evidence="3" id="KW-1185">Reference proteome</keyword>
<dbReference type="Proteomes" id="UP000662111">
    <property type="component" value="Unassembled WGS sequence"/>
</dbReference>
<evidence type="ECO:0000256" key="1">
    <source>
        <dbReference type="SAM" id="Phobius"/>
    </source>
</evidence>
<dbReference type="EMBL" id="BMLB01000007">
    <property type="protein sequence ID" value="GGK79766.1"/>
    <property type="molecule type" value="Genomic_DNA"/>
</dbReference>
<organism evidence="2 3">
    <name type="scientific">Ornithinimicrobium pekingense</name>
    <dbReference type="NCBI Taxonomy" id="384677"/>
    <lineage>
        <taxon>Bacteria</taxon>
        <taxon>Bacillati</taxon>
        <taxon>Actinomycetota</taxon>
        <taxon>Actinomycetes</taxon>
        <taxon>Micrococcales</taxon>
        <taxon>Ornithinimicrobiaceae</taxon>
        <taxon>Ornithinimicrobium</taxon>
    </lineage>
</organism>
<gene>
    <name evidence="2" type="ORF">GCM10011509_30380</name>
</gene>
<protein>
    <recommendedName>
        <fullName evidence="4">PH domain-containing protein</fullName>
    </recommendedName>
</protein>
<proteinExistence type="predicted"/>
<sequence length="130" mass="14078">MTWVRHRSRSLSWALLAAVLLVVSQGVWRYTRAGVPLAEDGWGLVMRVVVLGLLVGVYLRAGGATTASEDGLSVHDGVRRHDFPRASVRTVEEDPARNGAVAVLQTGRRVELPGVSGSEVRAVRRALKGR</sequence>
<dbReference type="RefSeq" id="WP_022922297.1">
    <property type="nucleotide sequence ID" value="NZ_BMLB01000007.1"/>
</dbReference>
<keyword evidence="1" id="KW-1133">Transmembrane helix</keyword>
<evidence type="ECO:0008006" key="4">
    <source>
        <dbReference type="Google" id="ProtNLM"/>
    </source>
</evidence>
<reference evidence="3" key="1">
    <citation type="journal article" date="2019" name="Int. J. Syst. Evol. Microbiol.">
        <title>The Global Catalogue of Microorganisms (GCM) 10K type strain sequencing project: providing services to taxonomists for standard genome sequencing and annotation.</title>
        <authorList>
            <consortium name="The Broad Institute Genomics Platform"/>
            <consortium name="The Broad Institute Genome Sequencing Center for Infectious Disease"/>
            <person name="Wu L."/>
            <person name="Ma J."/>
        </authorList>
    </citation>
    <scope>NUCLEOTIDE SEQUENCE [LARGE SCALE GENOMIC DNA]</scope>
    <source>
        <strain evidence="3">CGMCC 1.5362</strain>
    </source>
</reference>
<name>A0ABQ2FEG7_9MICO</name>
<keyword evidence="1" id="KW-0472">Membrane</keyword>
<evidence type="ECO:0000313" key="2">
    <source>
        <dbReference type="EMBL" id="GGK79766.1"/>
    </source>
</evidence>
<accession>A0ABQ2FEG7</accession>
<comment type="caution">
    <text evidence="2">The sequence shown here is derived from an EMBL/GenBank/DDBJ whole genome shotgun (WGS) entry which is preliminary data.</text>
</comment>
<evidence type="ECO:0000313" key="3">
    <source>
        <dbReference type="Proteomes" id="UP000662111"/>
    </source>
</evidence>
<keyword evidence="1" id="KW-0812">Transmembrane</keyword>
<feature type="transmembrane region" description="Helical" evidence="1">
    <location>
        <begin position="42"/>
        <end position="59"/>
    </location>
</feature>